<dbReference type="Proteomes" id="UP000199227">
    <property type="component" value="Unassembled WGS sequence"/>
</dbReference>
<evidence type="ECO:0000313" key="4">
    <source>
        <dbReference type="EMBL" id="SFO98379.1"/>
    </source>
</evidence>
<evidence type="ECO:0000259" key="1">
    <source>
        <dbReference type="Pfam" id="PF09940"/>
    </source>
</evidence>
<dbReference type="InterPro" id="IPR036388">
    <property type="entry name" value="WH-like_DNA-bd_sf"/>
</dbReference>
<accession>A0A1I5LLV9</accession>
<evidence type="ECO:0000259" key="2">
    <source>
        <dbReference type="Pfam" id="PF16221"/>
    </source>
</evidence>
<dbReference type="Gene3D" id="1.10.10.10">
    <property type="entry name" value="Winged helix-like DNA-binding domain superfamily/Winged helix DNA-binding domain"/>
    <property type="match status" value="1"/>
</dbReference>
<dbReference type="SUPFAM" id="SSF53187">
    <property type="entry name" value="Zn-dependent exopeptidases"/>
    <property type="match status" value="1"/>
</dbReference>
<protein>
    <submittedName>
        <fullName evidence="4">Aminopeptidase-like domain-containing protein</fullName>
    </submittedName>
</protein>
<feature type="domain" description="DUF2172" evidence="1">
    <location>
        <begin position="58"/>
        <end position="149"/>
    </location>
</feature>
<organism evidence="4 5">
    <name type="scientific">Hydrogenimonas thermophila</name>
    <dbReference type="NCBI Taxonomy" id="223786"/>
    <lineage>
        <taxon>Bacteria</taxon>
        <taxon>Pseudomonadati</taxon>
        <taxon>Campylobacterota</taxon>
        <taxon>Epsilonproteobacteria</taxon>
        <taxon>Campylobacterales</taxon>
        <taxon>Hydrogenimonadaceae</taxon>
        <taxon>Hydrogenimonas</taxon>
    </lineage>
</organism>
<dbReference type="EMBL" id="FOXB01000003">
    <property type="protein sequence ID" value="SFO98379.1"/>
    <property type="molecule type" value="Genomic_DNA"/>
</dbReference>
<keyword evidence="4" id="KW-0031">Aminopeptidase</keyword>
<feature type="domain" description="DUF4910" evidence="3">
    <location>
        <begin position="7"/>
        <end position="347"/>
    </location>
</feature>
<keyword evidence="4" id="KW-0645">Protease</keyword>
<keyword evidence="4" id="KW-0378">Hydrolase</keyword>
<dbReference type="AlphaFoldDB" id="A0A1I5LLV9"/>
<dbReference type="InterPro" id="IPR032610">
    <property type="entry name" value="DUF2172"/>
</dbReference>
<name>A0A1I5LLV9_9BACT</name>
<dbReference type="InterPro" id="IPR012353">
    <property type="entry name" value="UCP015244"/>
</dbReference>
<dbReference type="GO" id="GO:0004177">
    <property type="term" value="F:aminopeptidase activity"/>
    <property type="evidence" value="ECO:0007669"/>
    <property type="project" value="UniProtKB-KW"/>
</dbReference>
<reference evidence="4 5" key="1">
    <citation type="submission" date="2016-10" db="EMBL/GenBank/DDBJ databases">
        <authorList>
            <person name="de Groot N.N."/>
        </authorList>
    </citation>
    <scope>NUCLEOTIDE SEQUENCE [LARGE SCALE GENOMIC DNA]</scope>
    <source>
        <strain evidence="4 5">EP1-55-1</strain>
    </source>
</reference>
<dbReference type="InterPro" id="IPR032622">
    <property type="entry name" value="UCP01524_HTH"/>
</dbReference>
<dbReference type="Gene3D" id="3.40.630.10">
    <property type="entry name" value="Zn peptidases"/>
    <property type="match status" value="1"/>
</dbReference>
<dbReference type="Pfam" id="PF09940">
    <property type="entry name" value="DUF2172"/>
    <property type="match status" value="1"/>
</dbReference>
<feature type="domain" description="UCP01524 winged helix-turn-helix" evidence="2">
    <location>
        <begin position="351"/>
        <end position="422"/>
    </location>
</feature>
<proteinExistence type="predicted"/>
<dbReference type="Pfam" id="PF16254">
    <property type="entry name" value="DUF4910"/>
    <property type="match status" value="1"/>
</dbReference>
<dbReference type="Pfam" id="PF16221">
    <property type="entry name" value="HTH_47"/>
    <property type="match status" value="1"/>
</dbReference>
<dbReference type="Gene3D" id="3.50.30.90">
    <property type="match status" value="1"/>
</dbReference>
<dbReference type="InterPro" id="IPR032589">
    <property type="entry name" value="DUF4910"/>
</dbReference>
<dbReference type="STRING" id="223786.SAMN05216234_10391"/>
<dbReference type="RefSeq" id="WP_245756994.1">
    <property type="nucleotide sequence ID" value="NZ_FOXB01000003.1"/>
</dbReference>
<gene>
    <name evidence="4" type="ORF">SAMN05216234_10391</name>
</gene>
<keyword evidence="5" id="KW-1185">Reference proteome</keyword>
<evidence type="ECO:0000313" key="5">
    <source>
        <dbReference type="Proteomes" id="UP000199227"/>
    </source>
</evidence>
<evidence type="ECO:0000259" key="3">
    <source>
        <dbReference type="Pfam" id="PF16254"/>
    </source>
</evidence>
<sequence>MIGNQMHNLCKELFPINRSLSGDGVRETLKILQRENPELKVHSIKSGTEVFDWTVPDEWNCKEAYIITPDGEKICDYSVNNLHIVQYSTPQELELELEELQEYLYSQPELPEAIPYVTSYYTPRWGFCISHKERQNLKPGKYKVVIKSELKKGVLNYADLVIPGESEDEIFFSTYICHPSMANNELSGPVLATFLAKYVKSLEKRRYTYRFVFAPETIGSLIYLSRHLDHLKKRVKAGFILTCVGDDRNYSYLSSRYANTLADKVAVNVLKYEVDAFKEYSFLKRGSDERQYCAPGVDLPVCSIMRTKYAEFPEYHTSLDNLELVTPKGLEGSFDIYTKMIDILENNFYFKTTTIGEPQLGKRGLYPSMTTNHTDYSEAFLYRNFLAYADGANDLIDIANIINVSAYILIPIVKKFKNYGLIL</sequence>
<dbReference type="PIRSF" id="PIRSF015244">
    <property type="entry name" value="UCP015244"/>
    <property type="match status" value="1"/>
</dbReference>